<dbReference type="STRING" id="7897.ENSLACP00000013730"/>
<keyword evidence="3" id="KW-0106">Calcium</keyword>
<dbReference type="HOGENOM" id="CLU_013435_1_0_1"/>
<dbReference type="InterPro" id="IPR014756">
    <property type="entry name" value="Ig_E-set"/>
</dbReference>
<dbReference type="AlphaFoldDB" id="H3AVQ9"/>
<dbReference type="InterPro" id="IPR013783">
    <property type="entry name" value="Ig-like_fold"/>
</dbReference>
<feature type="active site" evidence="2">
    <location>
        <position position="330"/>
    </location>
</feature>
<comment type="cofactor">
    <cofactor evidence="3">
        <name>Ca(2+)</name>
        <dbReference type="ChEBI" id="CHEBI:29108"/>
    </cofactor>
    <text evidence="3">Binds 1 Ca(2+) ion per subunit.</text>
</comment>
<dbReference type="OMA" id="STWNFHC"/>
<dbReference type="InterPro" id="IPR050779">
    <property type="entry name" value="Transglutaminase"/>
</dbReference>
<feature type="active site" evidence="2">
    <location>
        <position position="271"/>
    </location>
</feature>
<dbReference type="InterPro" id="IPR036985">
    <property type="entry name" value="Transglutaminase-like_sf"/>
</dbReference>
<feature type="binding site" evidence="3">
    <location>
        <position position="395"/>
    </location>
    <ligand>
        <name>Ca(2+)</name>
        <dbReference type="ChEBI" id="CHEBI:29108"/>
    </ligand>
</feature>
<dbReference type="PIRSF" id="PIRSF000459">
    <property type="entry name" value="TGM_EBP42"/>
    <property type="match status" value="1"/>
</dbReference>
<evidence type="ECO:0000313" key="6">
    <source>
        <dbReference type="Proteomes" id="UP000008672"/>
    </source>
</evidence>
<dbReference type="InterPro" id="IPR038765">
    <property type="entry name" value="Papain-like_cys_pep_sf"/>
</dbReference>
<keyword evidence="6" id="KW-1185">Reference proteome</keyword>
<evidence type="ECO:0000256" key="2">
    <source>
        <dbReference type="PIRSR" id="PIRSR000459-1"/>
    </source>
</evidence>
<dbReference type="GO" id="GO:0046872">
    <property type="term" value="F:metal ion binding"/>
    <property type="evidence" value="ECO:0007669"/>
    <property type="project" value="UniProtKB-KW"/>
</dbReference>
<evidence type="ECO:0000313" key="5">
    <source>
        <dbReference type="Ensembl" id="ENSLACP00000013730.1"/>
    </source>
</evidence>
<dbReference type="eggNOG" id="ENOG502QTRA">
    <property type="taxonomic scope" value="Eukaryota"/>
</dbReference>
<gene>
    <name evidence="5" type="primary">TGM2L</name>
</gene>
<dbReference type="SUPFAM" id="SSF49309">
    <property type="entry name" value="Transglutaminase, two C-terminal domains"/>
    <property type="match status" value="2"/>
</dbReference>
<dbReference type="EMBL" id="AFYH01081230">
    <property type="status" value="NOT_ANNOTATED_CDS"/>
    <property type="molecule type" value="Genomic_DNA"/>
</dbReference>
<feature type="domain" description="Transglutaminase-like" evidence="4">
    <location>
        <begin position="263"/>
        <end position="356"/>
    </location>
</feature>
<dbReference type="Gene3D" id="3.90.260.10">
    <property type="entry name" value="Transglutaminase-like"/>
    <property type="match status" value="1"/>
</dbReference>
<reference evidence="6" key="1">
    <citation type="submission" date="2011-08" db="EMBL/GenBank/DDBJ databases">
        <title>The draft genome of Latimeria chalumnae.</title>
        <authorList>
            <person name="Di Palma F."/>
            <person name="Alfoldi J."/>
            <person name="Johnson J."/>
            <person name="Berlin A."/>
            <person name="Gnerre S."/>
            <person name="Jaffe D."/>
            <person name="MacCallum I."/>
            <person name="Young S."/>
            <person name="Walker B.J."/>
            <person name="Lander E."/>
            <person name="Lindblad-Toh K."/>
        </authorList>
    </citation>
    <scope>NUCLEOTIDE SEQUENCE [LARGE SCALE GENOMIC DNA]</scope>
    <source>
        <strain evidence="6">Wild caught</strain>
    </source>
</reference>
<dbReference type="EMBL" id="AFYH01081231">
    <property type="status" value="NOT_ANNOTATED_CDS"/>
    <property type="molecule type" value="Genomic_DNA"/>
</dbReference>
<dbReference type="InterPro" id="IPR001102">
    <property type="entry name" value="Transglutaminase_N"/>
</dbReference>
<organism evidence="5 6">
    <name type="scientific">Latimeria chalumnae</name>
    <name type="common">Coelacanth</name>
    <dbReference type="NCBI Taxonomy" id="7897"/>
    <lineage>
        <taxon>Eukaryota</taxon>
        <taxon>Metazoa</taxon>
        <taxon>Chordata</taxon>
        <taxon>Craniata</taxon>
        <taxon>Vertebrata</taxon>
        <taxon>Euteleostomi</taxon>
        <taxon>Coelacanthiformes</taxon>
        <taxon>Coelacanthidae</taxon>
        <taxon>Latimeria</taxon>
    </lineage>
</organism>
<dbReference type="Pfam" id="PF01841">
    <property type="entry name" value="Transglut_core"/>
    <property type="match status" value="1"/>
</dbReference>
<dbReference type="SMART" id="SM00460">
    <property type="entry name" value="TGc"/>
    <property type="match status" value="1"/>
</dbReference>
<proteinExistence type="inferred from homology"/>
<protein>
    <submittedName>
        <fullName evidence="5">Transglutaminase 2, like</fullName>
    </submittedName>
</protein>
<dbReference type="Pfam" id="PF00927">
    <property type="entry name" value="Transglut_C"/>
    <property type="match status" value="2"/>
</dbReference>
<comment type="similarity">
    <text evidence="1">Belongs to the transglutaminase superfamily. Transglutaminase family.</text>
</comment>
<sequence length="682" mass="76861">MLGVVDLHCNYNNTAHHTDEIDSERLVVRRGQPFTITVECRSGLFHPGRDQLAIVLDIGQKPSTDNGTRIKISSSDAKAEKWRFAMQADQYELQLTLYSPADAPVGQYTILLLVHSDSKLIQKKAAGQFYLLFNPWCKDDTVYLPDKEMLNEYIMNENGQLYQGSWNDIYPVSWNFGQFEKDVVDICFEILDNSLPALNNPVADILKRKDPIYVSRIVSAMVNANDDKGVLLGRWDGNYFDGIPPTRWNGSVQILRQWSKSGAKKVRYGQCWVFAGLACTVLRCLGIPTRCITNYYSAHDTDGNLKVDKCFNEDLDVLPGKRKDMIWNFHCWVESWMTRQDLPSGYDGWQVLDPTPQERSDGIYCCGPCPIKAIKEGNINVKYDASFVFAEVNADVTCYIVKKDGTKSETAVYCHQVGKCISTKSIFGDNREDITEQYKYPEGSSKEREVYAKAGLKNRLVSSNTKDVLIAIKHTRAVHGSDFDIFIEVCNNSSVDKDVGVTIVAKTVTYNGIILKDCHKKITSFSLMASNAKKEVFRLKYEHYGEHLSEHNLIRITALLLQKGKNELILTERDIALAMPQLTVKILGEPMVSRKLKAHIKFVNPLPITLTDGIFTVEGAGLTDLQEIKCPVEEIKPGEEVTVDVSFIPTKTGLRKLLVDFDTSRLRDVKGYASVIIKGTPR</sequence>
<dbReference type="InterPro" id="IPR036238">
    <property type="entry name" value="Transglutaminase_C_sf"/>
</dbReference>
<feature type="binding site" evidence="3">
    <location>
        <position position="393"/>
    </location>
    <ligand>
        <name>Ca(2+)</name>
        <dbReference type="ChEBI" id="CHEBI:29108"/>
    </ligand>
</feature>
<dbReference type="PANTHER" id="PTHR11590:SF73">
    <property type="entry name" value="NOVEL TRANSGLUTAMINASE FAMILY PROTEIN-RELATED"/>
    <property type="match status" value="1"/>
</dbReference>
<accession>H3AVQ9</accession>
<feature type="binding site" evidence="3">
    <location>
        <position position="442"/>
    </location>
    <ligand>
        <name>Ca(2+)</name>
        <dbReference type="ChEBI" id="CHEBI:29108"/>
    </ligand>
</feature>
<dbReference type="InterPro" id="IPR023608">
    <property type="entry name" value="Transglutaminase_animal"/>
</dbReference>
<dbReference type="Proteomes" id="UP000008672">
    <property type="component" value="Unassembled WGS sequence"/>
</dbReference>
<dbReference type="GeneTree" id="ENSGT01050000244866"/>
<feature type="active site" evidence="2">
    <location>
        <position position="353"/>
    </location>
</feature>
<dbReference type="Ensembl" id="ENSLACT00000013827.1">
    <property type="protein sequence ID" value="ENSLACP00000013730.1"/>
    <property type="gene ID" value="ENSLACG00000012085.1"/>
</dbReference>
<reference evidence="5" key="3">
    <citation type="submission" date="2025-09" db="UniProtKB">
        <authorList>
            <consortium name="Ensembl"/>
        </authorList>
    </citation>
    <scope>IDENTIFICATION</scope>
</reference>
<dbReference type="Gene3D" id="2.60.40.10">
    <property type="entry name" value="Immunoglobulins"/>
    <property type="match status" value="3"/>
</dbReference>
<dbReference type="InterPro" id="IPR008958">
    <property type="entry name" value="Transglutaminase_C"/>
</dbReference>
<evidence type="ECO:0000259" key="4">
    <source>
        <dbReference type="SMART" id="SM00460"/>
    </source>
</evidence>
<reference evidence="5" key="2">
    <citation type="submission" date="2025-08" db="UniProtKB">
        <authorList>
            <consortium name="Ensembl"/>
        </authorList>
    </citation>
    <scope>IDENTIFICATION</scope>
</reference>
<dbReference type="PANTHER" id="PTHR11590">
    <property type="entry name" value="PROTEIN-GLUTAMINE GAMMA-GLUTAMYLTRANSFERASE"/>
    <property type="match status" value="1"/>
</dbReference>
<dbReference type="InterPro" id="IPR002931">
    <property type="entry name" value="Transglutaminase-like"/>
</dbReference>
<dbReference type="SUPFAM" id="SSF81296">
    <property type="entry name" value="E set domains"/>
    <property type="match status" value="1"/>
</dbReference>
<dbReference type="EMBL" id="AFYH01081232">
    <property type="status" value="NOT_ANNOTATED_CDS"/>
    <property type="molecule type" value="Genomic_DNA"/>
</dbReference>
<feature type="binding site" evidence="3">
    <location>
        <position position="447"/>
    </location>
    <ligand>
        <name>Ca(2+)</name>
        <dbReference type="ChEBI" id="CHEBI:29108"/>
    </ligand>
</feature>
<evidence type="ECO:0000256" key="3">
    <source>
        <dbReference type="PIRSR" id="PIRSR000459-2"/>
    </source>
</evidence>
<keyword evidence="3" id="KW-0479">Metal-binding</keyword>
<dbReference type="Pfam" id="PF00868">
    <property type="entry name" value="Transglut_N"/>
    <property type="match status" value="1"/>
</dbReference>
<dbReference type="GO" id="GO:0003810">
    <property type="term" value="F:protein-glutamine gamma-glutamyltransferase activity"/>
    <property type="evidence" value="ECO:0007669"/>
    <property type="project" value="UniProtKB-EC"/>
</dbReference>
<dbReference type="SUPFAM" id="SSF54001">
    <property type="entry name" value="Cysteine proteinases"/>
    <property type="match status" value="1"/>
</dbReference>
<name>H3AVQ9_LATCH</name>
<dbReference type="GO" id="GO:0005739">
    <property type="term" value="C:mitochondrion"/>
    <property type="evidence" value="ECO:0007669"/>
    <property type="project" value="TreeGrafter"/>
</dbReference>
<evidence type="ECO:0000256" key="1">
    <source>
        <dbReference type="ARBA" id="ARBA00005968"/>
    </source>
</evidence>
<dbReference type="InParanoid" id="H3AVQ9"/>